<feature type="transmembrane region" description="Helical" evidence="9">
    <location>
        <begin position="390"/>
        <end position="409"/>
    </location>
</feature>
<dbReference type="GO" id="GO:0036503">
    <property type="term" value="P:ERAD pathway"/>
    <property type="evidence" value="ECO:0007669"/>
    <property type="project" value="TreeGrafter"/>
</dbReference>
<feature type="non-terminal residue" evidence="11">
    <location>
        <position position="1"/>
    </location>
</feature>
<keyword evidence="4 8" id="KW-0863">Zinc-finger</keyword>
<dbReference type="GO" id="GO:0043161">
    <property type="term" value="P:proteasome-mediated ubiquitin-dependent protein catabolic process"/>
    <property type="evidence" value="ECO:0007669"/>
    <property type="project" value="TreeGrafter"/>
</dbReference>
<dbReference type="PROSITE" id="PS50089">
    <property type="entry name" value="ZF_RING_2"/>
    <property type="match status" value="1"/>
</dbReference>
<dbReference type="CDD" id="cd16476">
    <property type="entry name" value="RING-H2_RNF139-like"/>
    <property type="match status" value="1"/>
</dbReference>
<evidence type="ECO:0000256" key="4">
    <source>
        <dbReference type="ARBA" id="ARBA00022771"/>
    </source>
</evidence>
<dbReference type="InterPro" id="IPR025754">
    <property type="entry name" value="TRC8_N_dom"/>
</dbReference>
<feature type="transmembrane region" description="Helical" evidence="9">
    <location>
        <begin position="429"/>
        <end position="452"/>
    </location>
</feature>
<protein>
    <recommendedName>
        <fullName evidence="10">RING-type domain-containing protein</fullName>
    </recommendedName>
</protein>
<keyword evidence="12" id="KW-1185">Reference proteome</keyword>
<accession>A0AAV2S530</accession>
<feature type="transmembrane region" description="Helical" evidence="9">
    <location>
        <begin position="12"/>
        <end position="32"/>
    </location>
</feature>
<keyword evidence="2 9" id="KW-0812">Transmembrane</keyword>
<evidence type="ECO:0000259" key="10">
    <source>
        <dbReference type="PROSITE" id="PS50089"/>
    </source>
</evidence>
<dbReference type="InterPro" id="IPR050731">
    <property type="entry name" value="HRD1_E3_ubiq-ligases"/>
</dbReference>
<dbReference type="SMART" id="SM00744">
    <property type="entry name" value="RINGv"/>
    <property type="match status" value="1"/>
</dbReference>
<evidence type="ECO:0000313" key="12">
    <source>
        <dbReference type="Proteomes" id="UP001497623"/>
    </source>
</evidence>
<feature type="transmembrane region" description="Helical" evidence="9">
    <location>
        <begin position="248"/>
        <end position="267"/>
    </location>
</feature>
<reference evidence="11 12" key="1">
    <citation type="submission" date="2024-05" db="EMBL/GenBank/DDBJ databases">
        <authorList>
            <person name="Wallberg A."/>
        </authorList>
    </citation>
    <scope>NUCLEOTIDE SEQUENCE [LARGE SCALE GENOMIC DNA]</scope>
</reference>
<evidence type="ECO:0000256" key="8">
    <source>
        <dbReference type="PROSITE-ProRule" id="PRU00175"/>
    </source>
</evidence>
<evidence type="ECO:0000313" key="11">
    <source>
        <dbReference type="EMBL" id="CAL4158993.1"/>
    </source>
</evidence>
<dbReference type="PANTHER" id="PTHR22763">
    <property type="entry name" value="RING ZINC FINGER PROTEIN"/>
    <property type="match status" value="1"/>
</dbReference>
<feature type="transmembrane region" description="Helical" evidence="9">
    <location>
        <begin position="52"/>
        <end position="70"/>
    </location>
</feature>
<dbReference type="EMBL" id="CAXKWB010043179">
    <property type="protein sequence ID" value="CAL4158993.1"/>
    <property type="molecule type" value="Genomic_DNA"/>
</dbReference>
<feature type="domain" description="RING-type" evidence="10">
    <location>
        <begin position="588"/>
        <end position="626"/>
    </location>
</feature>
<keyword evidence="7 9" id="KW-0472">Membrane</keyword>
<feature type="transmembrane region" description="Helical" evidence="9">
    <location>
        <begin position="144"/>
        <end position="163"/>
    </location>
</feature>
<dbReference type="PANTHER" id="PTHR22763:SF191">
    <property type="entry name" value="RING FINGER PROTEIN 145 HOMOLOG"/>
    <property type="match status" value="1"/>
</dbReference>
<evidence type="ECO:0000256" key="9">
    <source>
        <dbReference type="SAM" id="Phobius"/>
    </source>
</evidence>
<dbReference type="InterPro" id="IPR013083">
    <property type="entry name" value="Znf_RING/FYVE/PHD"/>
</dbReference>
<feature type="transmembrane region" description="Helical" evidence="9">
    <location>
        <begin position="77"/>
        <end position="97"/>
    </location>
</feature>
<evidence type="ECO:0000256" key="6">
    <source>
        <dbReference type="ARBA" id="ARBA00022989"/>
    </source>
</evidence>
<evidence type="ECO:0000256" key="7">
    <source>
        <dbReference type="ARBA" id="ARBA00023136"/>
    </source>
</evidence>
<keyword evidence="5" id="KW-0862">Zinc</keyword>
<keyword evidence="6 9" id="KW-1133">Transmembrane helix</keyword>
<organism evidence="11 12">
    <name type="scientific">Meganyctiphanes norvegica</name>
    <name type="common">Northern krill</name>
    <name type="synonym">Thysanopoda norvegica</name>
    <dbReference type="NCBI Taxonomy" id="48144"/>
    <lineage>
        <taxon>Eukaryota</taxon>
        <taxon>Metazoa</taxon>
        <taxon>Ecdysozoa</taxon>
        <taxon>Arthropoda</taxon>
        <taxon>Crustacea</taxon>
        <taxon>Multicrustacea</taxon>
        <taxon>Malacostraca</taxon>
        <taxon>Eumalacostraca</taxon>
        <taxon>Eucarida</taxon>
        <taxon>Euphausiacea</taxon>
        <taxon>Euphausiidae</taxon>
        <taxon>Meganyctiphanes</taxon>
    </lineage>
</organism>
<comment type="caution">
    <text evidence="11">The sequence shown here is derived from an EMBL/GenBank/DDBJ whole genome shotgun (WGS) entry which is preliminary data.</text>
</comment>
<dbReference type="Proteomes" id="UP001497623">
    <property type="component" value="Unassembled WGS sequence"/>
</dbReference>
<dbReference type="GO" id="GO:0008270">
    <property type="term" value="F:zinc ion binding"/>
    <property type="evidence" value="ECO:0007669"/>
    <property type="project" value="UniProtKB-KW"/>
</dbReference>
<dbReference type="InterPro" id="IPR001841">
    <property type="entry name" value="Znf_RING"/>
</dbReference>
<evidence type="ECO:0000256" key="3">
    <source>
        <dbReference type="ARBA" id="ARBA00022723"/>
    </source>
</evidence>
<evidence type="ECO:0000256" key="1">
    <source>
        <dbReference type="ARBA" id="ARBA00004141"/>
    </source>
</evidence>
<dbReference type="Pfam" id="PF13923">
    <property type="entry name" value="zf-C3HC4_2"/>
    <property type="match status" value="1"/>
</dbReference>
<dbReference type="AlphaFoldDB" id="A0AAV2S530"/>
<evidence type="ECO:0000256" key="2">
    <source>
        <dbReference type="ARBA" id="ARBA00022692"/>
    </source>
</evidence>
<gene>
    <name evidence="11" type="ORF">MNOR_LOCUS32190</name>
</gene>
<keyword evidence="3" id="KW-0479">Metal-binding</keyword>
<sequence length="754" mass="84937">GYTRWKMKGEQFEAIATIILRVPGYFILDYWYQNDIRNCIPRSLAWPDVVSSGFAICSVVQGILVLLLPLEQLVTLYMHYLTVAVLGAADMFSRYYIEGEKKLVSQWPDYGSVSFQGFSNMLMLQKSLFDPHNDMETLFLRQQVAAIVFHTLVATLVTFFLDLQNNKDKILLLVYFVPVFARLGGFKVEELHLTHNFASCFVIFLTVQYIFLCLPSVFKFLKQIYYSLMIMIDLYGPLGVLGTLWSRLFVPIQLLLFWLMLYTTQLYNHYFPPPLEMVSLSPNARVPTPTELSSTTSETSNSGSTEELIHIVLIRCAAEVCYTPLMLAGTCVAVSYASRSVLSLTRTYTAGPGAEALPDDLVHSGWTEGVTMALLSIQTSLLSMAMPERLAVLSIILLIVISSLVQSMYELVEPVVLALSAQGVASLSRHVRAISACLLLLLLPLYMVYMFTLIFEKDFWLLLVVSTSIMTSVQVLGLLATYILLTWDAVSAQPWAALDDMVYYTRATTRVCEFIVAVFVVGAGVKESITGQWSWINGVVLLIHCYFNVWQRLQQGWKSFLLRLEAAKKISALPVATDSELKEYNDVCAICYGEMKSARVTYCRHLYHGPCLRKWLYVQDKCPMCHASITLSNSYTDQEQFQQEQQPPVQDIVEAEPEDILMELGANIPLPDDGEEEDLSIITSEMESVGDLESEDIDDLVPEYGTESKEDNIDCGMKISVLNFVECSSGYLEDIDVKSDITETDTHEDVNNKP</sequence>
<evidence type="ECO:0000256" key="5">
    <source>
        <dbReference type="ARBA" id="ARBA00022833"/>
    </source>
</evidence>
<dbReference type="GO" id="GO:0061630">
    <property type="term" value="F:ubiquitin protein ligase activity"/>
    <property type="evidence" value="ECO:0007669"/>
    <property type="project" value="TreeGrafter"/>
</dbReference>
<name>A0AAV2S530_MEGNR</name>
<dbReference type="SMART" id="SM00184">
    <property type="entry name" value="RING"/>
    <property type="match status" value="1"/>
</dbReference>
<dbReference type="Pfam" id="PF13705">
    <property type="entry name" value="TRC8_N"/>
    <property type="match status" value="1"/>
</dbReference>
<dbReference type="GO" id="GO:0012505">
    <property type="term" value="C:endomembrane system"/>
    <property type="evidence" value="ECO:0007669"/>
    <property type="project" value="TreeGrafter"/>
</dbReference>
<proteinExistence type="predicted"/>
<dbReference type="InterPro" id="IPR011016">
    <property type="entry name" value="Znf_RING-CH"/>
</dbReference>
<dbReference type="SUPFAM" id="SSF57850">
    <property type="entry name" value="RING/U-box"/>
    <property type="match status" value="1"/>
</dbReference>
<dbReference type="GO" id="GO:0016020">
    <property type="term" value="C:membrane"/>
    <property type="evidence" value="ECO:0007669"/>
    <property type="project" value="UniProtKB-SubCell"/>
</dbReference>
<feature type="transmembrane region" description="Helical" evidence="9">
    <location>
        <begin position="194"/>
        <end position="212"/>
    </location>
</feature>
<feature type="transmembrane region" description="Helical" evidence="9">
    <location>
        <begin position="459"/>
        <end position="485"/>
    </location>
</feature>
<comment type="subcellular location">
    <subcellularLocation>
        <location evidence="1">Membrane</location>
        <topology evidence="1">Multi-pass membrane protein</topology>
    </subcellularLocation>
</comment>
<dbReference type="Gene3D" id="3.30.40.10">
    <property type="entry name" value="Zinc/RING finger domain, C3HC4 (zinc finger)"/>
    <property type="match status" value="1"/>
</dbReference>